<dbReference type="InterPro" id="IPR051448">
    <property type="entry name" value="CdaR-like_regulators"/>
</dbReference>
<dbReference type="PANTHER" id="PTHR33744:SF7">
    <property type="entry name" value="PUCR FAMILY TRANSCRIPTIONAL REGULATOR"/>
    <property type="match status" value="1"/>
</dbReference>
<dbReference type="InterPro" id="IPR025736">
    <property type="entry name" value="PucR_C-HTH_dom"/>
</dbReference>
<evidence type="ECO:0000313" key="4">
    <source>
        <dbReference type="EMBL" id="MFC0582721.1"/>
    </source>
</evidence>
<protein>
    <submittedName>
        <fullName evidence="4">PucR family transcriptional regulator</fullName>
    </submittedName>
</protein>
<dbReference type="Proteomes" id="UP001589862">
    <property type="component" value="Unassembled WGS sequence"/>
</dbReference>
<dbReference type="Pfam" id="PF13556">
    <property type="entry name" value="HTH_30"/>
    <property type="match status" value="1"/>
</dbReference>
<dbReference type="InterPro" id="IPR042070">
    <property type="entry name" value="PucR_C-HTH_sf"/>
</dbReference>
<evidence type="ECO:0000259" key="3">
    <source>
        <dbReference type="Pfam" id="PF17853"/>
    </source>
</evidence>
<keyword evidence="5" id="KW-1185">Reference proteome</keyword>
<comment type="similarity">
    <text evidence="1">Belongs to the CdaR family.</text>
</comment>
<proteinExistence type="inferred from homology"/>
<feature type="domain" description="PucR C-terminal helix-turn-helix" evidence="2">
    <location>
        <begin position="335"/>
        <end position="391"/>
    </location>
</feature>
<dbReference type="InterPro" id="IPR041522">
    <property type="entry name" value="CdaR_GGDEF"/>
</dbReference>
<reference evidence="4 5" key="1">
    <citation type="submission" date="2024-09" db="EMBL/GenBank/DDBJ databases">
        <authorList>
            <person name="Sun Q."/>
            <person name="Mori K."/>
        </authorList>
    </citation>
    <scope>NUCLEOTIDE SEQUENCE [LARGE SCALE GENOMIC DNA]</scope>
    <source>
        <strain evidence="4 5">NCAIM B.02604</strain>
    </source>
</reference>
<dbReference type="Pfam" id="PF17853">
    <property type="entry name" value="GGDEF_2"/>
    <property type="match status" value="1"/>
</dbReference>
<evidence type="ECO:0000256" key="1">
    <source>
        <dbReference type="ARBA" id="ARBA00006754"/>
    </source>
</evidence>
<comment type="caution">
    <text evidence="4">The sequence shown here is derived from an EMBL/GenBank/DDBJ whole genome shotgun (WGS) entry which is preliminary data.</text>
</comment>
<dbReference type="RefSeq" id="WP_377460093.1">
    <property type="nucleotide sequence ID" value="NZ_JBHLUB010000031.1"/>
</dbReference>
<sequence length="404" mass="43644">MARKRSATTNGSSPYAIRVDAKTIQRLKNHSGDLSSAVLQQLDSSLSWYRQLRPDDRSALGLMAQKGISSFINWLQRPTTSLKWVLTDIFGSAPAEMTRAISLQNALQLIRTVVDVVETKVPELVGEADGALLRDAVLRYSREVAFAAADVYARAAESRGAWDSRLEALVVDAVLRDEPEHELRSRAAAVGFGATDNIAVVIGGIDPQANSAQLAEIRRFASGYASDILLGSHGDRLILLAGGIEEPNTFFLRVGELFGPGPVVYGPMVDSLARTPTSAQAALAALDACKAWPGAPRPVAAADLLPERAMNGDEVAKRELEELIYQPLVAATNGLLETLSTYLDLGHSLEATARELFVHANTVRYRLRRVCDLTGWDPLVPREAFVLQTGLVVGRLLATDPNPA</sequence>
<dbReference type="Gene3D" id="1.10.10.2840">
    <property type="entry name" value="PucR C-terminal helix-turn-helix domain"/>
    <property type="match status" value="1"/>
</dbReference>
<evidence type="ECO:0000259" key="2">
    <source>
        <dbReference type="Pfam" id="PF13556"/>
    </source>
</evidence>
<feature type="domain" description="CdaR GGDEF-like" evidence="3">
    <location>
        <begin position="179"/>
        <end position="288"/>
    </location>
</feature>
<dbReference type="EMBL" id="JBHLUB010000031">
    <property type="protein sequence ID" value="MFC0582721.1"/>
    <property type="molecule type" value="Genomic_DNA"/>
</dbReference>
<dbReference type="PANTHER" id="PTHR33744">
    <property type="entry name" value="CARBOHYDRATE DIACID REGULATOR"/>
    <property type="match status" value="1"/>
</dbReference>
<evidence type="ECO:0000313" key="5">
    <source>
        <dbReference type="Proteomes" id="UP001589862"/>
    </source>
</evidence>
<accession>A0ABV6PC70</accession>
<gene>
    <name evidence="4" type="ORF">ACFFFR_10075</name>
</gene>
<name>A0ABV6PC70_9MICC</name>
<organism evidence="4 5">
    <name type="scientific">Micrococcoides hystricis</name>
    <dbReference type="NCBI Taxonomy" id="1572761"/>
    <lineage>
        <taxon>Bacteria</taxon>
        <taxon>Bacillati</taxon>
        <taxon>Actinomycetota</taxon>
        <taxon>Actinomycetes</taxon>
        <taxon>Micrococcales</taxon>
        <taxon>Micrococcaceae</taxon>
        <taxon>Micrococcoides</taxon>
    </lineage>
</organism>